<evidence type="ECO:0000256" key="1">
    <source>
        <dbReference type="SAM" id="MobiDB-lite"/>
    </source>
</evidence>
<protein>
    <submittedName>
        <fullName evidence="2">Uncharacterized protein</fullName>
    </submittedName>
</protein>
<keyword evidence="3" id="KW-1185">Reference proteome</keyword>
<comment type="caution">
    <text evidence="2">The sequence shown here is derived from an EMBL/GenBank/DDBJ whole genome shotgun (WGS) entry which is preliminary data.</text>
</comment>
<accession>A0A2S4VCX7</accession>
<feature type="region of interest" description="Disordered" evidence="1">
    <location>
        <begin position="81"/>
        <end position="105"/>
    </location>
</feature>
<dbReference type="EMBL" id="PKSL01000075">
    <property type="protein sequence ID" value="POW07406.1"/>
    <property type="molecule type" value="Genomic_DNA"/>
</dbReference>
<name>A0A2S4VCX7_9BASI</name>
<proteinExistence type="predicted"/>
<organism evidence="2 3">
    <name type="scientific">Puccinia striiformis</name>
    <dbReference type="NCBI Taxonomy" id="27350"/>
    <lineage>
        <taxon>Eukaryota</taxon>
        <taxon>Fungi</taxon>
        <taxon>Dikarya</taxon>
        <taxon>Basidiomycota</taxon>
        <taxon>Pucciniomycotina</taxon>
        <taxon>Pucciniomycetes</taxon>
        <taxon>Pucciniales</taxon>
        <taxon>Pucciniaceae</taxon>
        <taxon>Puccinia</taxon>
    </lineage>
</organism>
<evidence type="ECO:0000313" key="3">
    <source>
        <dbReference type="Proteomes" id="UP000239156"/>
    </source>
</evidence>
<gene>
    <name evidence="2" type="ORF">PSTT_08326</name>
</gene>
<feature type="region of interest" description="Disordered" evidence="1">
    <location>
        <begin position="141"/>
        <end position="173"/>
    </location>
</feature>
<sequence length="363" mass="39790">MASLAKPCFLLPTSELLSLGGKQLTLHRLPMSGFLQKLFSCWIQSSITLTRVARSLMEAPNKLMPPLSWILVRSSMARSKSDRRIFNSENTDAAAGRRPGECTWDSPIVVPSAGEEMQMAMVPGEARPASPPYIPYTEVDRAAEDESNPRRDPTGTPRGSGAGNGAAESSQFPGPPIVAELLVEGPRRFGAHTTHHQRTLTLGVWLDSVKPPQMMIGYHGVHHHLGGLGRVDPNPESGFIQVNRYQSLAFTIMERIGGTDCTDPVFQRPARCQEFLNDHHGQNQVTNSFVRGRTGFNDLVGPPPPPEASIGGSINSMWSAFVAGVHRDIAIYSNGFKVEPEIFLQQPLLNGICLWRWGSSRSF</sequence>
<feature type="compositionally biased region" description="Basic and acidic residues" evidence="1">
    <location>
        <begin position="141"/>
        <end position="153"/>
    </location>
</feature>
<dbReference type="AlphaFoldDB" id="A0A2S4VCX7"/>
<dbReference type="VEuPathDB" id="FungiDB:PSHT_02656"/>
<reference evidence="2" key="1">
    <citation type="submission" date="2017-12" db="EMBL/GenBank/DDBJ databases">
        <title>Gene loss provides genomic basis for host adaptation in cereal stripe rust fungi.</title>
        <authorList>
            <person name="Xia C."/>
        </authorList>
    </citation>
    <scope>NUCLEOTIDE SEQUENCE [LARGE SCALE GENOMIC DNA]</scope>
    <source>
        <strain evidence="2">93-210</strain>
    </source>
</reference>
<evidence type="ECO:0000313" key="2">
    <source>
        <dbReference type="EMBL" id="POW07406.1"/>
    </source>
</evidence>
<dbReference type="Proteomes" id="UP000239156">
    <property type="component" value="Unassembled WGS sequence"/>
</dbReference>
<dbReference type="VEuPathDB" id="FungiDB:PSTT_08326"/>